<evidence type="ECO:0000313" key="3">
    <source>
        <dbReference type="Proteomes" id="UP000823749"/>
    </source>
</evidence>
<reference evidence="2 3" key="1">
    <citation type="submission" date="2020-08" db="EMBL/GenBank/DDBJ databases">
        <title>Plant Genome Project.</title>
        <authorList>
            <person name="Zhang R.-G."/>
        </authorList>
    </citation>
    <scope>NUCLEOTIDE SEQUENCE [LARGE SCALE GENOMIC DNA]</scope>
    <source>
        <strain evidence="2">WSP0</strain>
        <tissue evidence="2">Leaf</tissue>
    </source>
</reference>
<keyword evidence="3" id="KW-1185">Reference proteome</keyword>
<dbReference type="Proteomes" id="UP000823749">
    <property type="component" value="Chromosome 13"/>
</dbReference>
<feature type="compositionally biased region" description="Acidic residues" evidence="1">
    <location>
        <begin position="33"/>
        <end position="46"/>
    </location>
</feature>
<proteinExistence type="predicted"/>
<evidence type="ECO:0000313" key="2">
    <source>
        <dbReference type="EMBL" id="KAG5514413.1"/>
    </source>
</evidence>
<sequence>MVNRRKYTVRVEEEESFRTVISTNQVSHFEANFEPEEEDDEVDNTDGDMGASKKKQDNSVDDMEKQRNKTPDDRAKNNEEEAEKFENNGFNGSHQSGLEKEPAHKKQAFQGAMSLGNPNTVESSNEESINSAHGLDSIVQDSQSPLNEECLESANNRSQVQNAEVRVDDKQEQEKDRGTEANDPVQCDSNIIVRASQDILSMLFSISTVAESATNGPEQNERDFLLIYF</sequence>
<dbReference type="AlphaFoldDB" id="A0AAV6HKN2"/>
<feature type="region of interest" description="Disordered" evidence="1">
    <location>
        <begin position="1"/>
        <end position="184"/>
    </location>
</feature>
<accession>A0AAV6HKN2</accession>
<organism evidence="2 3">
    <name type="scientific">Rhododendron griersonianum</name>
    <dbReference type="NCBI Taxonomy" id="479676"/>
    <lineage>
        <taxon>Eukaryota</taxon>
        <taxon>Viridiplantae</taxon>
        <taxon>Streptophyta</taxon>
        <taxon>Embryophyta</taxon>
        <taxon>Tracheophyta</taxon>
        <taxon>Spermatophyta</taxon>
        <taxon>Magnoliopsida</taxon>
        <taxon>eudicotyledons</taxon>
        <taxon>Gunneridae</taxon>
        <taxon>Pentapetalae</taxon>
        <taxon>asterids</taxon>
        <taxon>Ericales</taxon>
        <taxon>Ericaceae</taxon>
        <taxon>Ericoideae</taxon>
        <taxon>Rhodoreae</taxon>
        <taxon>Rhododendron</taxon>
    </lineage>
</organism>
<name>A0AAV6HKN2_9ERIC</name>
<feature type="compositionally biased region" description="Polar residues" evidence="1">
    <location>
        <begin position="153"/>
        <end position="162"/>
    </location>
</feature>
<protein>
    <submittedName>
        <fullName evidence="2">Uncharacterized protein</fullName>
    </submittedName>
</protein>
<comment type="caution">
    <text evidence="2">The sequence shown here is derived from an EMBL/GenBank/DDBJ whole genome shotgun (WGS) entry which is preliminary data.</text>
</comment>
<feature type="compositionally biased region" description="Basic and acidic residues" evidence="1">
    <location>
        <begin position="54"/>
        <end position="79"/>
    </location>
</feature>
<gene>
    <name evidence="2" type="ORF">RHGRI_035735</name>
</gene>
<dbReference type="EMBL" id="JACTNZ010000013">
    <property type="protein sequence ID" value="KAG5514413.1"/>
    <property type="molecule type" value="Genomic_DNA"/>
</dbReference>
<feature type="compositionally biased region" description="Polar residues" evidence="1">
    <location>
        <begin position="116"/>
        <end position="131"/>
    </location>
</feature>
<feature type="compositionally biased region" description="Basic and acidic residues" evidence="1">
    <location>
        <begin position="165"/>
        <end position="180"/>
    </location>
</feature>
<evidence type="ECO:0000256" key="1">
    <source>
        <dbReference type="SAM" id="MobiDB-lite"/>
    </source>
</evidence>